<dbReference type="InterPro" id="IPR054722">
    <property type="entry name" value="PolX-like_BBD"/>
</dbReference>
<dbReference type="AlphaFoldDB" id="A0A1Q3BK99"/>
<dbReference type="OrthoDB" id="1751594at2759"/>
<comment type="caution">
    <text evidence="2">The sequence shown here is derived from an EMBL/GenBank/DDBJ whole genome shotgun (WGS) entry which is preliminary data.</text>
</comment>
<gene>
    <name evidence="2" type="ORF">CFOL_v3_11787</name>
</gene>
<evidence type="ECO:0000313" key="3">
    <source>
        <dbReference type="Proteomes" id="UP000187406"/>
    </source>
</evidence>
<dbReference type="Proteomes" id="UP000187406">
    <property type="component" value="Unassembled WGS sequence"/>
</dbReference>
<feature type="domain" description="Retrovirus-related Pol polyprotein from transposon TNT 1-94-like beta-barrel" evidence="1">
    <location>
        <begin position="1"/>
        <end position="70"/>
    </location>
</feature>
<evidence type="ECO:0000259" key="1">
    <source>
        <dbReference type="Pfam" id="PF22936"/>
    </source>
</evidence>
<dbReference type="EMBL" id="BDDD01000627">
    <property type="protein sequence ID" value="GAV68284.1"/>
    <property type="molecule type" value="Genomic_DNA"/>
</dbReference>
<sequence length="102" mass="11399">MAKNPTFFTQIDTTIKVPIHMRDGGSVQSEGKGTVAIQTKKGTRFINDVLYVLDLSQDLLSVPQMITNNYSLLFEGSTCAIFDAQKKEIARVNMQNKTFPNK</sequence>
<dbReference type="Pfam" id="PF22936">
    <property type="entry name" value="Pol_BBD"/>
    <property type="match status" value="1"/>
</dbReference>
<proteinExistence type="predicted"/>
<name>A0A1Q3BK99_CEPFO</name>
<accession>A0A1Q3BK99</accession>
<organism evidence="2 3">
    <name type="scientific">Cephalotus follicularis</name>
    <name type="common">Albany pitcher plant</name>
    <dbReference type="NCBI Taxonomy" id="3775"/>
    <lineage>
        <taxon>Eukaryota</taxon>
        <taxon>Viridiplantae</taxon>
        <taxon>Streptophyta</taxon>
        <taxon>Embryophyta</taxon>
        <taxon>Tracheophyta</taxon>
        <taxon>Spermatophyta</taxon>
        <taxon>Magnoliopsida</taxon>
        <taxon>eudicotyledons</taxon>
        <taxon>Gunneridae</taxon>
        <taxon>Pentapetalae</taxon>
        <taxon>rosids</taxon>
        <taxon>fabids</taxon>
        <taxon>Oxalidales</taxon>
        <taxon>Cephalotaceae</taxon>
        <taxon>Cephalotus</taxon>
    </lineage>
</organism>
<reference evidence="3" key="1">
    <citation type="submission" date="2016-04" db="EMBL/GenBank/DDBJ databases">
        <title>Cephalotus genome sequencing.</title>
        <authorList>
            <person name="Fukushima K."/>
            <person name="Hasebe M."/>
            <person name="Fang X."/>
        </authorList>
    </citation>
    <scope>NUCLEOTIDE SEQUENCE [LARGE SCALE GENOMIC DNA]</scope>
    <source>
        <strain evidence="3">cv. St1</strain>
    </source>
</reference>
<protein>
    <recommendedName>
        <fullName evidence="1">Retrovirus-related Pol polyprotein from transposon TNT 1-94-like beta-barrel domain-containing protein</fullName>
    </recommendedName>
</protein>
<evidence type="ECO:0000313" key="2">
    <source>
        <dbReference type="EMBL" id="GAV68284.1"/>
    </source>
</evidence>
<dbReference type="InParanoid" id="A0A1Q3BK99"/>
<keyword evidence="3" id="KW-1185">Reference proteome</keyword>